<dbReference type="NCBIfam" id="TIGR01845">
    <property type="entry name" value="outer_NodT"/>
    <property type="match status" value="1"/>
</dbReference>
<gene>
    <name evidence="4" type="primary">oprM</name>
    <name evidence="4" type="ORF">Pla163_13570</name>
</gene>
<feature type="signal peptide" evidence="2">
    <location>
        <begin position="1"/>
        <end position="38"/>
    </location>
</feature>
<organism evidence="4 5">
    <name type="scientific">Rohdeia mirabilis</name>
    <dbReference type="NCBI Taxonomy" id="2528008"/>
    <lineage>
        <taxon>Bacteria</taxon>
        <taxon>Pseudomonadati</taxon>
        <taxon>Planctomycetota</taxon>
        <taxon>Planctomycetia</taxon>
        <taxon>Planctomycetia incertae sedis</taxon>
        <taxon>Rohdeia</taxon>
    </lineage>
</organism>
<sequence precursor="true">MTRPRASHGALLVQRTRVRWRALAVVWSLACVASCHSAKPLAPERYTPNLPDAFVGSTTGADSASPVAWWREFEDERIDALVLEALSNNRSLRAASSRMDAAAAVARDAAGAGRPRLDASLDGARSRQNIIGVIPGNPLFTNYATSFGLTATVSWELDLWGRIAADRSAARNRFAATEWDLEGAAQSIAARAVKAWIAIVEATQQTEIAALAVRNRETWQSSIEQRFDSGGIAALDVELARTEAARARADLAVARGAESEARRALELLLGRYPEGTYAAARTLPRVPADVPGGLPAELLDRRPDLRAARERLMAAHQDTRSARASLYPRLSLTASGGTRSNELADLLDGDFRVWSLAGNVLAPIFDNGRLRARVDARESEFAAAEQEFTDLVLRACAEIERLLEAERLLATRESELALAEASATRAEQGALDRYGRGQTDIATLLLAQRTALATRSERVRVRRLRLESRIDLHLALGGTLAGARRATDVARPKVQPPTPLERPKSDAAWTDMPEPSDVKGSNQ</sequence>
<dbReference type="AlphaFoldDB" id="A0A518CYE6"/>
<keyword evidence="2" id="KW-0449">Lipoprotein</keyword>
<dbReference type="InterPro" id="IPR003423">
    <property type="entry name" value="OMP_efflux"/>
</dbReference>
<dbReference type="PANTHER" id="PTHR30203:SF29">
    <property type="entry name" value="PROTEIN CYAE"/>
    <property type="match status" value="1"/>
</dbReference>
<keyword evidence="2" id="KW-0472">Membrane</keyword>
<dbReference type="PANTHER" id="PTHR30203">
    <property type="entry name" value="OUTER MEMBRANE CATION EFFLUX PROTEIN"/>
    <property type="match status" value="1"/>
</dbReference>
<reference evidence="4 5" key="1">
    <citation type="submission" date="2019-02" db="EMBL/GenBank/DDBJ databases">
        <title>Deep-cultivation of Planctomycetes and their phenomic and genomic characterization uncovers novel biology.</title>
        <authorList>
            <person name="Wiegand S."/>
            <person name="Jogler M."/>
            <person name="Boedeker C."/>
            <person name="Pinto D."/>
            <person name="Vollmers J."/>
            <person name="Rivas-Marin E."/>
            <person name="Kohn T."/>
            <person name="Peeters S.H."/>
            <person name="Heuer A."/>
            <person name="Rast P."/>
            <person name="Oberbeckmann S."/>
            <person name="Bunk B."/>
            <person name="Jeske O."/>
            <person name="Meyerdierks A."/>
            <person name="Storesund J.E."/>
            <person name="Kallscheuer N."/>
            <person name="Luecker S."/>
            <person name="Lage O.M."/>
            <person name="Pohl T."/>
            <person name="Merkel B.J."/>
            <person name="Hornburger P."/>
            <person name="Mueller R.-W."/>
            <person name="Bruemmer F."/>
            <person name="Labrenz M."/>
            <person name="Spormann A.M."/>
            <person name="Op den Camp H."/>
            <person name="Overmann J."/>
            <person name="Amann R."/>
            <person name="Jetten M.S.M."/>
            <person name="Mascher T."/>
            <person name="Medema M.H."/>
            <person name="Devos D.P."/>
            <person name="Kaster A.-K."/>
            <person name="Ovreas L."/>
            <person name="Rohde M."/>
            <person name="Galperin M.Y."/>
            <person name="Jogler C."/>
        </authorList>
    </citation>
    <scope>NUCLEOTIDE SEQUENCE [LARGE SCALE GENOMIC DNA]</scope>
    <source>
        <strain evidence="4 5">Pla163</strain>
    </source>
</reference>
<keyword evidence="2" id="KW-0732">Signal</keyword>
<keyword evidence="2" id="KW-0564">Palmitate</keyword>
<name>A0A518CYE6_9BACT</name>
<feature type="chain" id="PRO_5022248897" evidence="2">
    <location>
        <begin position="39"/>
        <end position="523"/>
    </location>
</feature>
<accession>A0A518CYE6</accession>
<protein>
    <submittedName>
        <fullName evidence="4">Outer membrane protein OprM</fullName>
    </submittedName>
</protein>
<feature type="region of interest" description="Disordered" evidence="3">
    <location>
        <begin position="485"/>
        <end position="523"/>
    </location>
</feature>
<evidence type="ECO:0000256" key="1">
    <source>
        <dbReference type="ARBA" id="ARBA00007613"/>
    </source>
</evidence>
<evidence type="ECO:0000313" key="5">
    <source>
        <dbReference type="Proteomes" id="UP000319342"/>
    </source>
</evidence>
<keyword evidence="2" id="KW-1134">Transmembrane beta strand</keyword>
<dbReference type="Pfam" id="PF02321">
    <property type="entry name" value="OEP"/>
    <property type="match status" value="2"/>
</dbReference>
<evidence type="ECO:0000256" key="3">
    <source>
        <dbReference type="SAM" id="MobiDB-lite"/>
    </source>
</evidence>
<keyword evidence="5" id="KW-1185">Reference proteome</keyword>
<dbReference type="InterPro" id="IPR010131">
    <property type="entry name" value="MdtP/NodT-like"/>
</dbReference>
<comment type="similarity">
    <text evidence="1 2">Belongs to the outer membrane factor (OMF) (TC 1.B.17) family.</text>
</comment>
<dbReference type="OrthoDB" id="9783163at2"/>
<dbReference type="EMBL" id="CP036290">
    <property type="protein sequence ID" value="QDU84250.1"/>
    <property type="molecule type" value="Genomic_DNA"/>
</dbReference>
<dbReference type="GO" id="GO:0015562">
    <property type="term" value="F:efflux transmembrane transporter activity"/>
    <property type="evidence" value="ECO:0007669"/>
    <property type="project" value="InterPro"/>
</dbReference>
<dbReference type="Gene3D" id="2.20.200.10">
    <property type="entry name" value="Outer membrane efflux proteins (OEP)"/>
    <property type="match status" value="1"/>
</dbReference>
<evidence type="ECO:0000313" key="4">
    <source>
        <dbReference type="EMBL" id="QDU84250.1"/>
    </source>
</evidence>
<comment type="subcellular location">
    <subcellularLocation>
        <location evidence="2">Cell membrane</location>
        <topology evidence="2">Lipid-anchor</topology>
    </subcellularLocation>
</comment>
<dbReference type="Proteomes" id="UP000319342">
    <property type="component" value="Chromosome"/>
</dbReference>
<dbReference type="SUPFAM" id="SSF56954">
    <property type="entry name" value="Outer membrane efflux proteins (OEP)"/>
    <property type="match status" value="1"/>
</dbReference>
<keyword evidence="2" id="KW-0812">Transmembrane</keyword>
<proteinExistence type="inferred from homology"/>
<dbReference type="GO" id="GO:0005886">
    <property type="term" value="C:plasma membrane"/>
    <property type="evidence" value="ECO:0007669"/>
    <property type="project" value="UniProtKB-SubCell"/>
</dbReference>
<dbReference type="Gene3D" id="1.20.1600.10">
    <property type="entry name" value="Outer membrane efflux proteins (OEP)"/>
    <property type="match status" value="1"/>
</dbReference>
<evidence type="ECO:0000256" key="2">
    <source>
        <dbReference type="RuleBase" id="RU362097"/>
    </source>
</evidence>